<sequence length="149" mass="16681">MPNRWLNPVGVADLSGNGEAEIAAVTTPHIGGVLRVYRRSGERWSDTDYVRRLLSASGVGTSEDEVPFSSWGELPDLALLSIKHYQEDGKDFWHWVVFKRVDGRPLVLDSASYLPSNIRTDFENMHPKWFIEVNMHSTSMHPIAGGSAD</sequence>
<dbReference type="OrthoDB" id="9789822at2"/>
<reference evidence="1 2" key="1">
    <citation type="submission" date="2018-01" db="EMBL/GenBank/DDBJ databases">
        <title>Halomonas endophytica sp. nov., isolated from storage liquid in the stems of Populus euphratica.</title>
        <authorList>
            <person name="Chen C."/>
        </authorList>
    </citation>
    <scope>NUCLEOTIDE SEQUENCE [LARGE SCALE GENOMIC DNA]</scope>
    <source>
        <strain evidence="1 2">DSM 26881</strain>
    </source>
</reference>
<protein>
    <recommendedName>
        <fullName evidence="3">VCBS repeat-containing protein</fullName>
    </recommendedName>
</protein>
<evidence type="ECO:0000313" key="2">
    <source>
        <dbReference type="Proteomes" id="UP000235346"/>
    </source>
</evidence>
<evidence type="ECO:0008006" key="3">
    <source>
        <dbReference type="Google" id="ProtNLM"/>
    </source>
</evidence>
<comment type="caution">
    <text evidence="1">The sequence shown here is derived from an EMBL/GenBank/DDBJ whole genome shotgun (WGS) entry which is preliminary data.</text>
</comment>
<dbReference type="EMBL" id="PNRE01000065">
    <property type="protein sequence ID" value="PMR68583.1"/>
    <property type="molecule type" value="Genomic_DNA"/>
</dbReference>
<dbReference type="Proteomes" id="UP000235346">
    <property type="component" value="Unassembled WGS sequence"/>
</dbReference>
<organism evidence="1 2">
    <name type="scientific">Halomonas heilongjiangensis</name>
    <dbReference type="NCBI Taxonomy" id="1387883"/>
    <lineage>
        <taxon>Bacteria</taxon>
        <taxon>Pseudomonadati</taxon>
        <taxon>Pseudomonadota</taxon>
        <taxon>Gammaproteobacteria</taxon>
        <taxon>Oceanospirillales</taxon>
        <taxon>Halomonadaceae</taxon>
        <taxon>Halomonas</taxon>
    </lineage>
</organism>
<name>A0A2N7TK63_9GAMM</name>
<evidence type="ECO:0000313" key="1">
    <source>
        <dbReference type="EMBL" id="PMR68583.1"/>
    </source>
</evidence>
<gene>
    <name evidence="1" type="ORF">C1H66_14690</name>
</gene>
<accession>A0A2N7TK63</accession>
<proteinExistence type="predicted"/>
<dbReference type="AlphaFoldDB" id="A0A2N7TK63"/>
<keyword evidence="2" id="KW-1185">Reference proteome</keyword>